<name>A0A815LAE8_ADIRI</name>
<reference evidence="1" key="1">
    <citation type="submission" date="2021-02" db="EMBL/GenBank/DDBJ databases">
        <authorList>
            <person name="Nowell W R."/>
        </authorList>
    </citation>
    <scope>NUCLEOTIDE SEQUENCE</scope>
</reference>
<accession>A0A815LAE8</accession>
<dbReference type="SUPFAM" id="SSF52047">
    <property type="entry name" value="RNI-like"/>
    <property type="match status" value="1"/>
</dbReference>
<organism evidence="1 2">
    <name type="scientific">Adineta ricciae</name>
    <name type="common">Rotifer</name>
    <dbReference type="NCBI Taxonomy" id="249248"/>
    <lineage>
        <taxon>Eukaryota</taxon>
        <taxon>Metazoa</taxon>
        <taxon>Spiralia</taxon>
        <taxon>Gnathifera</taxon>
        <taxon>Rotifera</taxon>
        <taxon>Eurotatoria</taxon>
        <taxon>Bdelloidea</taxon>
        <taxon>Adinetida</taxon>
        <taxon>Adinetidae</taxon>
        <taxon>Adineta</taxon>
    </lineage>
</organism>
<dbReference type="AlphaFoldDB" id="A0A815LAE8"/>
<sequence>MVSFHILQSYDPGEDILRRTHADAFTKMAVLNELSSLNLVTLRFHHDHPELATSMNINTKLTYLELIFYGTEEKISIYSLIPVLRVCTALRQLNVIIKGTKPEDNHITNTSNLLSMNEHESSTISPLKILDLQIWIQFDIRSLNSILRCVPSLEEFCVTVLNDNMNAPFMDLLINGHNWQRLLTSYMPNMKKFDFLMTFLIGDKSLDSTAILHSFNYFQRQYDSWHMAVSRWQILQEFASYLSFELLEIPQLFQNIYNSVFTHSNQNDSHEYVTNLSSLIDLSTVSTLEFKHTNNLTRSYVVPHVLLACVNVTELFMHTSLFFSSGFIDNSELLLAFDRITQLHLSSNHAYLSPKHGSKIVERFPSLTHIEMNVYSLDCSIPLVEIFVGGLKMLKHLAMRFSHEGLIDDAISRDHIIEKRRQLFGLNRNDEYKVIVKIEEHNTLYIWIL</sequence>
<gene>
    <name evidence="1" type="ORF">EDS130_LOCUS36241</name>
</gene>
<dbReference type="Proteomes" id="UP000663852">
    <property type="component" value="Unassembled WGS sequence"/>
</dbReference>
<proteinExistence type="predicted"/>
<evidence type="ECO:0000313" key="2">
    <source>
        <dbReference type="Proteomes" id="UP000663852"/>
    </source>
</evidence>
<dbReference type="EMBL" id="CAJNOJ010000333">
    <property type="protein sequence ID" value="CAF1404327.1"/>
    <property type="molecule type" value="Genomic_DNA"/>
</dbReference>
<comment type="caution">
    <text evidence="1">The sequence shown here is derived from an EMBL/GenBank/DDBJ whole genome shotgun (WGS) entry which is preliminary data.</text>
</comment>
<evidence type="ECO:0000313" key="1">
    <source>
        <dbReference type="EMBL" id="CAF1404327.1"/>
    </source>
</evidence>
<dbReference type="OrthoDB" id="9982567at2759"/>
<protein>
    <submittedName>
        <fullName evidence="1">Uncharacterized protein</fullName>
    </submittedName>
</protein>